<keyword evidence="2" id="KW-1185">Reference proteome</keyword>
<proteinExistence type="predicted"/>
<name>A0ACC3DFJ7_9PEZI</name>
<sequence length="303" mass="33587">MTLWHLSSQDTSTDQLAHSSRLQRYPQATDDSRDSPEFSAWSDASKRRPVYGSTYDVPSPVKPVYSDDTCGPLIEKLIATARKSSGLERLAAVWLLTLLISASDQNLPDFWPEPARDRDRTLAFLIVPLIVNMLDETTSEQKPSVNERQSLDAVTRKIKERAPLALAILIESSEELQKAAFDAHAIKVLTQMLKRTFDPVPAGPKPMWSPTPRSTMQIDENNIKSDLTNSPELSAEAVHALRCRAAAMEALAAICQKQDAYRRKILEQGVISYVIDSLNPYKDGAFPSDASHQTSGKEGNPDP</sequence>
<dbReference type="EMBL" id="JAWDJW010005356">
    <property type="protein sequence ID" value="KAK3068157.1"/>
    <property type="molecule type" value="Genomic_DNA"/>
</dbReference>
<organism evidence="1 2">
    <name type="scientific">Coniosporium uncinatum</name>
    <dbReference type="NCBI Taxonomy" id="93489"/>
    <lineage>
        <taxon>Eukaryota</taxon>
        <taxon>Fungi</taxon>
        <taxon>Dikarya</taxon>
        <taxon>Ascomycota</taxon>
        <taxon>Pezizomycotina</taxon>
        <taxon>Dothideomycetes</taxon>
        <taxon>Dothideomycetes incertae sedis</taxon>
        <taxon>Coniosporium</taxon>
    </lineage>
</organism>
<feature type="non-terminal residue" evidence="1">
    <location>
        <position position="303"/>
    </location>
</feature>
<comment type="caution">
    <text evidence="1">The sequence shown here is derived from an EMBL/GenBank/DDBJ whole genome shotgun (WGS) entry which is preliminary data.</text>
</comment>
<protein>
    <submittedName>
        <fullName evidence="1">Uncharacterized protein</fullName>
    </submittedName>
</protein>
<evidence type="ECO:0000313" key="1">
    <source>
        <dbReference type="EMBL" id="KAK3068157.1"/>
    </source>
</evidence>
<gene>
    <name evidence="1" type="ORF">LTS18_000786</name>
</gene>
<reference evidence="1" key="1">
    <citation type="submission" date="2024-09" db="EMBL/GenBank/DDBJ databases">
        <title>Black Yeasts Isolated from many extreme environments.</title>
        <authorList>
            <person name="Coleine C."/>
            <person name="Stajich J.E."/>
            <person name="Selbmann L."/>
        </authorList>
    </citation>
    <scope>NUCLEOTIDE SEQUENCE</scope>
    <source>
        <strain evidence="1">CCFEE 5737</strain>
    </source>
</reference>
<accession>A0ACC3DFJ7</accession>
<evidence type="ECO:0000313" key="2">
    <source>
        <dbReference type="Proteomes" id="UP001186974"/>
    </source>
</evidence>
<dbReference type="Proteomes" id="UP001186974">
    <property type="component" value="Unassembled WGS sequence"/>
</dbReference>